<reference evidence="11" key="1">
    <citation type="submission" date="2019-02" db="EMBL/GenBank/DDBJ databases">
        <title>FDA dAtabase for Regulatory Grade micrObial Sequences (FDA-ARGOS): Supporting development and validation of Infectious Disease Dx tests.</title>
        <authorList>
            <person name="Duncan R."/>
            <person name="Fisher C."/>
            <person name="Tallon L."/>
            <person name="Sadzewicz L."/>
            <person name="Sengamalay N."/>
            <person name="Ott S."/>
            <person name="Godinez A."/>
            <person name="Nagaraj S."/>
            <person name="Vavikolanu K."/>
            <person name="Nadendla S."/>
            <person name="Aluvathingal J."/>
            <person name="Sichtig H."/>
        </authorList>
    </citation>
    <scope>NUCLEOTIDE SEQUENCE [LARGE SCALE GENOMIC DNA]</scope>
    <source>
        <strain evidence="11">FDAARGOS_361</strain>
    </source>
</reference>
<name>A0A504WZR3_LEIDO</name>
<evidence type="ECO:0000256" key="2">
    <source>
        <dbReference type="ARBA" id="ARBA00004487"/>
    </source>
</evidence>
<accession>A0A504WZR3</accession>
<dbReference type="VEuPathDB" id="TriTrypDB:LdCL_340038600"/>
<organism evidence="10 11">
    <name type="scientific">Leishmania donovani</name>
    <dbReference type="NCBI Taxonomy" id="5661"/>
    <lineage>
        <taxon>Eukaryota</taxon>
        <taxon>Discoba</taxon>
        <taxon>Euglenozoa</taxon>
        <taxon>Kinetoplastea</taxon>
        <taxon>Metakinetoplastina</taxon>
        <taxon>Trypanosomatida</taxon>
        <taxon>Trypanosomatidae</taxon>
        <taxon>Leishmaniinae</taxon>
        <taxon>Leishmania</taxon>
    </lineage>
</organism>
<evidence type="ECO:0000256" key="9">
    <source>
        <dbReference type="SAM" id="MobiDB-lite"/>
    </source>
</evidence>
<dbReference type="PANTHER" id="PTHR13651:SF0">
    <property type="entry name" value="PROTEIN ABITRAM"/>
    <property type="match status" value="1"/>
</dbReference>
<comment type="similarity">
    <text evidence="3">Belongs to the ABITRAM family.</text>
</comment>
<gene>
    <name evidence="10" type="ORF">CGC21_26815</name>
</gene>
<sequence>MWGGLKKRTHYGDVFRRWSACQGLDVLRTALYKEPRPWYIAYTLHQANHLLQDHHCARLLAWSTSIVELRPILASKQEAYRYTQEMFSIFVRHHKVGQQSLYEYMRLCAVGKDLSSAFDWFKYWQEAQLGAHDTLSSLSWLLRVAALSPNDERVEDMALTVLELYTERFALPSADTTAKNAAATTAAASPSLTTTLRHFQPTTPVEEAELRRFFCLFQQLAPRVEANAQVRSFLETLPVSATEALADCAVTGWPTDSAHRIFPQLEQHISSGLTKVCLGKSSNAPGDEPRRIGGDSLPRLRDSLLHPSFLAKLEDSAARHNAAAVVALVEDYEEHVRHERERTGSGRVPAVRKRTSEGEVWRLYADPTSMAFRRRLVEEGGVTPELYHYLIAALAATQPSAALRTLTRMEEAQLRPLDVTRATVLVAVQDCAEDRLRLFQQQLEEMRLRARLDEDYDIVKVVEAYWKYDYVDFFHYRNALEKKEFYEFLLHRLGPQALQQLLLDAKAHGPTATPEDLVLLDEDLCTASYRYFRAQVGRSAVERALDDISTHMPKLDMGLVGTLPHFGDYCMDGDDSIAHSTAALQGLVQPYETIYVLDTSFVETSEAFLAVGAASPSLVLVPYLCLLQLAESVANADRFVTFDPALQQMTRAEPFLASQRLRGLFAMISAPAASRQAGAGRRTRVLHFTECICANQVDQKMLDALGLSPSSSDNDQLLLVLAMLSSLKAPKTRLVLCTDDAQLVEQLECLRGSSLFGSAVDVIRTAPPEKLDLEKDLINDNPVLKGADEWDSAEAFEPRLRIAADLRALSEDKEDSAVGEPQTVADSTVTGRDAVSSSHGEAAAGVEVGASSNVPMKVPVTVSGGIDSPWLELLKEDEEEDAVEVARAAPASTREVASTSATAPPPLPGMSPVEQERRARLMDLYETPFDVVPVGVRMEEASTVGSVFTEFDSLEPELREARAADRAAARSSLSLEDSKASKRGGVKTRRRRRSVLEEEMLANRGASNKDRFQMARQLSNWSGGRVPFNLRYRVVEANVRDPRNSHLRSAYKAALAKKRFSFKQKHERYYHQFSIRDCKKVKGNDCRILQHSNGLCVLCLDPNHELVRRCAPADAGVTVAKVAFFKGRTAISPENIQVVGKKKKNALVCQNDTKLCSIVLSDGTEYTVPACVNGFVLELNATLLEQPWMVAVAPTAEGYLAIINPTSKADFSGYEKIWTATGGDAVGEDED</sequence>
<proteinExistence type="inferred from homology"/>
<evidence type="ECO:0000256" key="4">
    <source>
        <dbReference type="ARBA" id="ARBA00019325"/>
    </source>
</evidence>
<keyword evidence="6" id="KW-0966">Cell projection</keyword>
<protein>
    <recommendedName>
        <fullName evidence="4">Protein Abitram</fullName>
    </recommendedName>
    <alternativeName>
        <fullName evidence="7">Actin-binding transcription modulator</fullName>
    </alternativeName>
    <alternativeName>
        <fullName evidence="8">Protein Simiate</fullName>
    </alternativeName>
</protein>
<feature type="region of interest" description="Disordered" evidence="9">
    <location>
        <begin position="962"/>
        <end position="994"/>
    </location>
</feature>
<feature type="compositionally biased region" description="Low complexity" evidence="9">
    <location>
        <begin position="887"/>
        <end position="902"/>
    </location>
</feature>
<comment type="subcellular location">
    <subcellularLocation>
        <location evidence="2">Cell projection</location>
        <location evidence="2">Neuron projection</location>
    </subcellularLocation>
    <subcellularLocation>
        <location evidence="1">Nucleus speckle</location>
    </subcellularLocation>
</comment>
<evidence type="ECO:0000256" key="5">
    <source>
        <dbReference type="ARBA" id="ARBA00023242"/>
    </source>
</evidence>
<evidence type="ECO:0000313" key="10">
    <source>
        <dbReference type="EMBL" id="TPP40209.1"/>
    </source>
</evidence>
<dbReference type="AlphaFoldDB" id="A0A504WZR3"/>
<evidence type="ECO:0000256" key="6">
    <source>
        <dbReference type="ARBA" id="ARBA00023273"/>
    </source>
</evidence>
<evidence type="ECO:0000256" key="8">
    <source>
        <dbReference type="ARBA" id="ARBA00030786"/>
    </source>
</evidence>
<dbReference type="EMBL" id="RHLC01000004">
    <property type="protein sequence ID" value="TPP40209.1"/>
    <property type="molecule type" value="Genomic_DNA"/>
</dbReference>
<dbReference type="VEuPathDB" id="TriTrypDB:LdBPK_342980.1"/>
<dbReference type="Proteomes" id="UP000318447">
    <property type="component" value="Unassembled WGS sequence"/>
</dbReference>
<feature type="region of interest" description="Disordered" evidence="9">
    <location>
        <begin position="887"/>
        <end position="912"/>
    </location>
</feature>
<dbReference type="InterPro" id="IPR011053">
    <property type="entry name" value="Single_hybrid_motif"/>
</dbReference>
<dbReference type="InterPro" id="IPR039169">
    <property type="entry name" value="Abitram"/>
</dbReference>
<evidence type="ECO:0000313" key="11">
    <source>
        <dbReference type="Proteomes" id="UP000318447"/>
    </source>
</evidence>
<dbReference type="FunFam" id="2.40.50.100:FF:000048">
    <property type="entry name" value="Protein Abitram"/>
    <property type="match status" value="1"/>
</dbReference>
<feature type="compositionally biased region" description="Basic residues" evidence="9">
    <location>
        <begin position="981"/>
        <end position="993"/>
    </location>
</feature>
<dbReference type="GO" id="GO:0016607">
    <property type="term" value="C:nuclear speck"/>
    <property type="evidence" value="ECO:0007669"/>
    <property type="project" value="UniProtKB-SubCell"/>
</dbReference>
<comment type="caution">
    <text evidence="10">The sequence shown here is derived from an EMBL/GenBank/DDBJ whole genome shotgun (WGS) entry which is preliminary data.</text>
</comment>
<keyword evidence="5" id="KW-0539">Nucleus</keyword>
<dbReference type="PANTHER" id="PTHR13651">
    <property type="entry name" value="PROTEIN ABITRAM"/>
    <property type="match status" value="1"/>
</dbReference>
<evidence type="ECO:0000256" key="3">
    <source>
        <dbReference type="ARBA" id="ARBA00010764"/>
    </source>
</evidence>
<evidence type="ECO:0000256" key="7">
    <source>
        <dbReference type="ARBA" id="ARBA00030463"/>
    </source>
</evidence>
<dbReference type="SUPFAM" id="SSF51230">
    <property type="entry name" value="Single hybrid motif"/>
    <property type="match status" value="1"/>
</dbReference>
<evidence type="ECO:0000256" key="1">
    <source>
        <dbReference type="ARBA" id="ARBA00004324"/>
    </source>
</evidence>
<dbReference type="VEuPathDB" id="TriTrypDB:LDHU3_34.5100"/>